<sequence length="54" mass="6457">MQILENPVVIVFLRMRSHIGWDHRKRQSGCFMRAAGLPMYLFFSFAHYQMHIST</sequence>
<accession>A0A2I2FP79</accession>
<dbReference type="AlphaFoldDB" id="A0A2I2FP79"/>
<proteinExistence type="predicted"/>
<gene>
    <name evidence="1" type="ORF">BDW47DRAFT_97106</name>
</gene>
<dbReference type="EMBL" id="KZ559117">
    <property type="protein sequence ID" value="PLB42418.1"/>
    <property type="molecule type" value="Genomic_DNA"/>
</dbReference>
<keyword evidence="2" id="KW-1185">Reference proteome</keyword>
<organism evidence="1 2">
    <name type="scientific">Aspergillus candidus</name>
    <dbReference type="NCBI Taxonomy" id="41067"/>
    <lineage>
        <taxon>Eukaryota</taxon>
        <taxon>Fungi</taxon>
        <taxon>Dikarya</taxon>
        <taxon>Ascomycota</taxon>
        <taxon>Pezizomycotina</taxon>
        <taxon>Eurotiomycetes</taxon>
        <taxon>Eurotiomycetidae</taxon>
        <taxon>Eurotiales</taxon>
        <taxon>Aspergillaceae</taxon>
        <taxon>Aspergillus</taxon>
        <taxon>Aspergillus subgen. Circumdati</taxon>
    </lineage>
</organism>
<evidence type="ECO:0000313" key="1">
    <source>
        <dbReference type="EMBL" id="PLB42418.1"/>
    </source>
</evidence>
<dbReference type="GeneID" id="36527514"/>
<name>A0A2I2FP79_ASPCN</name>
<protein>
    <submittedName>
        <fullName evidence="1">Uncharacterized protein</fullName>
    </submittedName>
</protein>
<dbReference type="RefSeq" id="XP_024676430.1">
    <property type="nucleotide sequence ID" value="XM_024820354.1"/>
</dbReference>
<dbReference type="Proteomes" id="UP000234585">
    <property type="component" value="Unassembled WGS sequence"/>
</dbReference>
<evidence type="ECO:0000313" key="2">
    <source>
        <dbReference type="Proteomes" id="UP000234585"/>
    </source>
</evidence>
<reference evidence="1 2" key="1">
    <citation type="submission" date="2017-12" db="EMBL/GenBank/DDBJ databases">
        <authorList>
            <consortium name="DOE Joint Genome Institute"/>
            <person name="Haridas S."/>
            <person name="Kjaerbolling I."/>
            <person name="Vesth T.C."/>
            <person name="Frisvad J.C."/>
            <person name="Nybo J.L."/>
            <person name="Theobald S."/>
            <person name="Kuo A."/>
            <person name="Bowyer P."/>
            <person name="Matsuda Y."/>
            <person name="Mondo S."/>
            <person name="Lyhne E.K."/>
            <person name="Kogle M.E."/>
            <person name="Clum A."/>
            <person name="Lipzen A."/>
            <person name="Salamov A."/>
            <person name="Ngan C.Y."/>
            <person name="Daum C."/>
            <person name="Chiniquy J."/>
            <person name="Barry K."/>
            <person name="LaButti K."/>
            <person name="Simmons B.A."/>
            <person name="Magnuson J.K."/>
            <person name="Mortensen U.H."/>
            <person name="Larsen T.O."/>
            <person name="Grigoriev I.V."/>
            <person name="Baker S.E."/>
            <person name="Andersen M.R."/>
            <person name="Nordberg H.P."/>
            <person name="Cantor M.N."/>
            <person name="Hua S.X."/>
        </authorList>
    </citation>
    <scope>NUCLEOTIDE SEQUENCE [LARGE SCALE GENOMIC DNA]</scope>
    <source>
        <strain evidence="1 2">CBS 102.13</strain>
    </source>
</reference>